<dbReference type="PANTHER" id="PTHR46300">
    <property type="entry name" value="P450, PUTATIVE (EUROFUNG)-RELATED-RELATED"/>
    <property type="match status" value="1"/>
</dbReference>
<comment type="cofactor">
    <cofactor evidence="1 13">
        <name>heme</name>
        <dbReference type="ChEBI" id="CHEBI:30413"/>
    </cofactor>
</comment>
<evidence type="ECO:0000256" key="12">
    <source>
        <dbReference type="ARBA" id="ARBA00023136"/>
    </source>
</evidence>
<dbReference type="InterPro" id="IPR017972">
    <property type="entry name" value="Cyt_P450_CS"/>
</dbReference>
<dbReference type="AlphaFoldDB" id="S8DRX1"/>
<keyword evidence="8 15" id="KW-1133">Transmembrane helix</keyword>
<dbReference type="EMBL" id="KE504250">
    <property type="protein sequence ID" value="EPS93953.1"/>
    <property type="molecule type" value="Genomic_DNA"/>
</dbReference>
<dbReference type="Proteomes" id="UP000015241">
    <property type="component" value="Unassembled WGS sequence"/>
</dbReference>
<evidence type="ECO:0000256" key="15">
    <source>
        <dbReference type="SAM" id="Phobius"/>
    </source>
</evidence>
<evidence type="ECO:0000256" key="7">
    <source>
        <dbReference type="ARBA" id="ARBA00022723"/>
    </source>
</evidence>
<evidence type="ECO:0000256" key="8">
    <source>
        <dbReference type="ARBA" id="ARBA00022989"/>
    </source>
</evidence>
<dbReference type="GO" id="GO:0004497">
    <property type="term" value="F:monooxygenase activity"/>
    <property type="evidence" value="ECO:0007669"/>
    <property type="project" value="UniProtKB-KW"/>
</dbReference>
<dbReference type="eggNOG" id="KOG0156">
    <property type="taxonomic scope" value="Eukaryota"/>
</dbReference>
<keyword evidence="10 13" id="KW-0408">Iron</keyword>
<dbReference type="PROSITE" id="PS00086">
    <property type="entry name" value="CYTOCHROME_P450"/>
    <property type="match status" value="1"/>
</dbReference>
<accession>S8DRX1</accession>
<evidence type="ECO:0000256" key="2">
    <source>
        <dbReference type="ARBA" id="ARBA00004370"/>
    </source>
</evidence>
<dbReference type="InterPro" id="IPR002401">
    <property type="entry name" value="Cyt_P450_E_grp-I"/>
</dbReference>
<comment type="pathway">
    <text evidence="3">Secondary metabolite biosynthesis.</text>
</comment>
<dbReference type="Gene3D" id="1.10.630.10">
    <property type="entry name" value="Cytochrome P450"/>
    <property type="match status" value="1"/>
</dbReference>
<evidence type="ECO:0000256" key="5">
    <source>
        <dbReference type="ARBA" id="ARBA00022617"/>
    </source>
</evidence>
<dbReference type="GO" id="GO:0020037">
    <property type="term" value="F:heme binding"/>
    <property type="evidence" value="ECO:0007669"/>
    <property type="project" value="InterPro"/>
</dbReference>
<evidence type="ECO:0000256" key="10">
    <source>
        <dbReference type="ARBA" id="ARBA00023004"/>
    </source>
</evidence>
<dbReference type="InParanoid" id="S8DRX1"/>
<dbReference type="GO" id="GO:0016705">
    <property type="term" value="F:oxidoreductase activity, acting on paired donors, with incorporation or reduction of molecular oxygen"/>
    <property type="evidence" value="ECO:0007669"/>
    <property type="project" value="InterPro"/>
</dbReference>
<evidence type="ECO:0000256" key="13">
    <source>
        <dbReference type="PIRSR" id="PIRSR602401-1"/>
    </source>
</evidence>
<evidence type="ECO:0000313" key="16">
    <source>
        <dbReference type="EMBL" id="EPS93953.1"/>
    </source>
</evidence>
<keyword evidence="17" id="KW-1185">Reference proteome</keyword>
<dbReference type="PRINTS" id="PR00385">
    <property type="entry name" value="P450"/>
</dbReference>
<keyword evidence="5 13" id="KW-0349">Heme</keyword>
<evidence type="ECO:0000256" key="1">
    <source>
        <dbReference type="ARBA" id="ARBA00001971"/>
    </source>
</evidence>
<evidence type="ECO:0000256" key="9">
    <source>
        <dbReference type="ARBA" id="ARBA00023002"/>
    </source>
</evidence>
<sequence length="527" mass="59548">MIIKRAPISILSPTAFGYVGAAVLCSVILWLLYASWGRAKSNYRYPPGPRRLPFLGNIHQLPPHYQHITFGEWGRKYGDVIYARFFSTPVIILNSIDACRALMDKRGAKYSGRPPFTFHNDIIEWRNLVLMQYNDQWRRHRRWYRTAFESKAVVDGYRHIQMAEAHKLLSDLLQNPPDFMLHIKKYAVSIIMGIGYGVSISSLDDEFIKHVDSAVHSVFHSGGPAAMLVDFFPILKYLPAWMPGAGFKRLARQVQGSIRDMEYIPLRRVRQAMTSGAVQPSVARSILEETMKDGTLSIEDEREIASALGALYAAGTDTTATTIHCFVLAMVLHPEVQKKTQAELDRVVGGSRLPDIGDRDALPYLEAVVMEVYRWCAPVPLGVPHQLLEDDEYMGYRMPRGSTVFSNIWAMTHDEEHYPDPERFNPDRFLDKLGESDFDDPRRYVFGFGRRICPGRILADASVWLAAANIIATLDIHKARTPTGAEITPEVKFASGSVSHPKPFTCDIRPRSKKCNELIMHTPPSAA</sequence>
<proteinExistence type="inferred from homology"/>
<evidence type="ECO:0000313" key="17">
    <source>
        <dbReference type="Proteomes" id="UP000015241"/>
    </source>
</evidence>
<gene>
    <name evidence="16" type="ORF">FOMPIDRAFT_1170091</name>
</gene>
<keyword evidence="6 15" id="KW-0812">Transmembrane</keyword>
<evidence type="ECO:0000256" key="6">
    <source>
        <dbReference type="ARBA" id="ARBA00022692"/>
    </source>
</evidence>
<keyword evidence="12 15" id="KW-0472">Membrane</keyword>
<keyword evidence="9 14" id="KW-0560">Oxidoreductase</keyword>
<evidence type="ECO:0000256" key="11">
    <source>
        <dbReference type="ARBA" id="ARBA00023033"/>
    </source>
</evidence>
<evidence type="ECO:0000256" key="14">
    <source>
        <dbReference type="RuleBase" id="RU000461"/>
    </source>
</evidence>
<dbReference type="InterPro" id="IPR036396">
    <property type="entry name" value="Cyt_P450_sf"/>
</dbReference>
<dbReference type="HOGENOM" id="CLU_001570_2_3_1"/>
<dbReference type="GO" id="GO:0005506">
    <property type="term" value="F:iron ion binding"/>
    <property type="evidence" value="ECO:0007669"/>
    <property type="project" value="InterPro"/>
</dbReference>
<dbReference type="Pfam" id="PF00067">
    <property type="entry name" value="p450"/>
    <property type="match status" value="1"/>
</dbReference>
<organism evidence="16 17">
    <name type="scientific">Fomitopsis schrenkii</name>
    <name type="common">Brown rot fungus</name>
    <dbReference type="NCBI Taxonomy" id="2126942"/>
    <lineage>
        <taxon>Eukaryota</taxon>
        <taxon>Fungi</taxon>
        <taxon>Dikarya</taxon>
        <taxon>Basidiomycota</taxon>
        <taxon>Agaricomycotina</taxon>
        <taxon>Agaricomycetes</taxon>
        <taxon>Polyporales</taxon>
        <taxon>Fomitopsis</taxon>
    </lineage>
</organism>
<keyword evidence="7 13" id="KW-0479">Metal-binding</keyword>
<name>S8DRX1_FOMSC</name>
<dbReference type="PANTHER" id="PTHR46300:SF2">
    <property type="entry name" value="CYTOCHROME P450 MONOOXYGENASE ALNH-RELATED"/>
    <property type="match status" value="1"/>
</dbReference>
<evidence type="ECO:0008006" key="18">
    <source>
        <dbReference type="Google" id="ProtNLM"/>
    </source>
</evidence>
<comment type="similarity">
    <text evidence="4 14">Belongs to the cytochrome P450 family.</text>
</comment>
<comment type="subcellular location">
    <subcellularLocation>
        <location evidence="2">Membrane</location>
    </subcellularLocation>
</comment>
<dbReference type="InterPro" id="IPR050364">
    <property type="entry name" value="Cytochrome_P450_fung"/>
</dbReference>
<reference evidence="16 17" key="1">
    <citation type="journal article" date="2012" name="Science">
        <title>The Paleozoic origin of enzymatic lignin decomposition reconstructed from 31 fungal genomes.</title>
        <authorList>
            <person name="Floudas D."/>
            <person name="Binder M."/>
            <person name="Riley R."/>
            <person name="Barry K."/>
            <person name="Blanchette R.A."/>
            <person name="Henrissat B."/>
            <person name="Martinez A.T."/>
            <person name="Otillar R."/>
            <person name="Spatafora J.W."/>
            <person name="Yadav J.S."/>
            <person name="Aerts A."/>
            <person name="Benoit I."/>
            <person name="Boyd A."/>
            <person name="Carlson A."/>
            <person name="Copeland A."/>
            <person name="Coutinho P.M."/>
            <person name="de Vries R.P."/>
            <person name="Ferreira P."/>
            <person name="Findley K."/>
            <person name="Foster B."/>
            <person name="Gaskell J."/>
            <person name="Glotzer D."/>
            <person name="Gorecki P."/>
            <person name="Heitman J."/>
            <person name="Hesse C."/>
            <person name="Hori C."/>
            <person name="Igarashi K."/>
            <person name="Jurgens J.A."/>
            <person name="Kallen N."/>
            <person name="Kersten P."/>
            <person name="Kohler A."/>
            <person name="Kuees U."/>
            <person name="Kumar T.K.A."/>
            <person name="Kuo A."/>
            <person name="LaButti K."/>
            <person name="Larrondo L.F."/>
            <person name="Lindquist E."/>
            <person name="Ling A."/>
            <person name="Lombard V."/>
            <person name="Lucas S."/>
            <person name="Lundell T."/>
            <person name="Martin R."/>
            <person name="McLaughlin D.J."/>
            <person name="Morgenstern I."/>
            <person name="Morin E."/>
            <person name="Murat C."/>
            <person name="Nagy L.G."/>
            <person name="Nolan M."/>
            <person name="Ohm R.A."/>
            <person name="Patyshakuliyeva A."/>
            <person name="Rokas A."/>
            <person name="Ruiz-Duenas F.J."/>
            <person name="Sabat G."/>
            <person name="Salamov A."/>
            <person name="Samejima M."/>
            <person name="Schmutz J."/>
            <person name="Slot J.C."/>
            <person name="St John F."/>
            <person name="Stenlid J."/>
            <person name="Sun H."/>
            <person name="Sun S."/>
            <person name="Syed K."/>
            <person name="Tsang A."/>
            <person name="Wiebenga A."/>
            <person name="Young D."/>
            <person name="Pisabarro A."/>
            <person name="Eastwood D.C."/>
            <person name="Martin F."/>
            <person name="Cullen D."/>
            <person name="Grigoriev I.V."/>
            <person name="Hibbett D.S."/>
        </authorList>
    </citation>
    <scope>NUCLEOTIDE SEQUENCE</scope>
    <source>
        <strain evidence="17">FP-58527</strain>
    </source>
</reference>
<dbReference type="InterPro" id="IPR001128">
    <property type="entry name" value="Cyt_P450"/>
</dbReference>
<dbReference type="SUPFAM" id="SSF48264">
    <property type="entry name" value="Cytochrome P450"/>
    <property type="match status" value="1"/>
</dbReference>
<evidence type="ECO:0000256" key="3">
    <source>
        <dbReference type="ARBA" id="ARBA00005179"/>
    </source>
</evidence>
<feature type="transmembrane region" description="Helical" evidence="15">
    <location>
        <begin position="15"/>
        <end position="34"/>
    </location>
</feature>
<protein>
    <recommendedName>
        <fullName evidence="18">Cytochrome P450</fullName>
    </recommendedName>
</protein>
<dbReference type="PRINTS" id="PR00463">
    <property type="entry name" value="EP450I"/>
</dbReference>
<feature type="binding site" description="axial binding residue" evidence="13">
    <location>
        <position position="453"/>
    </location>
    <ligand>
        <name>heme</name>
        <dbReference type="ChEBI" id="CHEBI:30413"/>
    </ligand>
    <ligandPart>
        <name>Fe</name>
        <dbReference type="ChEBI" id="CHEBI:18248"/>
    </ligandPart>
</feature>
<evidence type="ECO:0000256" key="4">
    <source>
        <dbReference type="ARBA" id="ARBA00010617"/>
    </source>
</evidence>
<keyword evidence="11 14" id="KW-0503">Monooxygenase</keyword>
<dbReference type="CDD" id="cd11065">
    <property type="entry name" value="CYP64-like"/>
    <property type="match status" value="1"/>
</dbReference>
<dbReference type="STRING" id="743788.S8DRX1"/>
<dbReference type="OrthoDB" id="2789670at2759"/>
<dbReference type="GO" id="GO:0016020">
    <property type="term" value="C:membrane"/>
    <property type="evidence" value="ECO:0007669"/>
    <property type="project" value="UniProtKB-SubCell"/>
</dbReference>